<keyword evidence="2 5" id="KW-0812">Transmembrane</keyword>
<dbReference type="Pfam" id="PF07690">
    <property type="entry name" value="MFS_1"/>
    <property type="match status" value="1"/>
</dbReference>
<dbReference type="InterPro" id="IPR050382">
    <property type="entry name" value="MFS_Na/Anion_cotransporter"/>
</dbReference>
<dbReference type="InterPro" id="IPR036259">
    <property type="entry name" value="MFS_trans_sf"/>
</dbReference>
<reference evidence="7" key="1">
    <citation type="submission" date="2010-09" db="EMBL/GenBank/DDBJ databases">
        <title>Complete sequence of chromosome2 of Burkholderia sp. CCGE1003.</title>
        <authorList>
            <consortium name="US DOE Joint Genome Institute"/>
            <person name="Lucas S."/>
            <person name="Copeland A."/>
            <person name="Lapidus A."/>
            <person name="Cheng J.-F."/>
            <person name="Bruce D."/>
            <person name="Goodwin L."/>
            <person name="Pitluck S."/>
            <person name="Daligault H."/>
            <person name="Davenport K."/>
            <person name="Detter J.C."/>
            <person name="Han C."/>
            <person name="Tapia R."/>
            <person name="Land M."/>
            <person name="Hauser L."/>
            <person name="Jeffries C."/>
            <person name="Kyrpides N."/>
            <person name="Ivanova N."/>
            <person name="Ovchinnikova G."/>
            <person name="Martinez-Romero E."/>
            <person name="Rogel M.A."/>
            <person name="Auchtung J."/>
            <person name="Tiedje J.M."/>
            <person name="Woyke T."/>
        </authorList>
    </citation>
    <scope>NUCLEOTIDE SEQUENCE</scope>
    <source>
        <strain evidence="7">CCGE1003</strain>
    </source>
</reference>
<dbReference type="PANTHER" id="PTHR11662:SF285">
    <property type="entry name" value="HEXURONATE TRANSPORTER"/>
    <property type="match status" value="1"/>
</dbReference>
<sequence>MTDTKTHIKCSNSRIIAPAVAVGYADLETTLKTIIGLRWWIIALVCLGTIVNYLSRNALGVMAPELMKLMHMSTQQYSYVVGAFQVGYTIMQPVCGLIIDLIGLRLGFALFACLWSLTGVLHGFASGWFSLAALRGMMGLTEAVAIPAGMKVVAEWFPNREKSVAVGYFNAGTSLGSLLAPPLVVFLSLRYGWQSAFAVTGALGFVWAAAWYALYRSPADHARIGEAERETIISGQTPPAPRRSRIRDVLRTRRFWAIAQARFFAEPAWQTFSFWIPLYLATQRHMDLKQIAIFAWLPFLAADLGGLFGGYLSPFLMKRLRVPLIWSRIAGVALGALMMLGPACIGLVASPYQAIALFCVGGFAHQMISALVNTLAADVFDPGEVGTVAGFAGMSAWIGGLGFSLMVGALADRIGYTPLFGALGAFDLIGATLLIILMRGVSRDARPREADAASNAAA</sequence>
<evidence type="ECO:0000256" key="4">
    <source>
        <dbReference type="ARBA" id="ARBA00023136"/>
    </source>
</evidence>
<feature type="transmembrane region" description="Helical" evidence="5">
    <location>
        <begin position="355"/>
        <end position="376"/>
    </location>
</feature>
<evidence type="ECO:0000256" key="5">
    <source>
        <dbReference type="SAM" id="Phobius"/>
    </source>
</evidence>
<feature type="transmembrane region" description="Helical" evidence="5">
    <location>
        <begin position="195"/>
        <end position="214"/>
    </location>
</feature>
<evidence type="ECO:0000256" key="3">
    <source>
        <dbReference type="ARBA" id="ARBA00022989"/>
    </source>
</evidence>
<keyword evidence="3 5" id="KW-1133">Transmembrane helix</keyword>
<dbReference type="eggNOG" id="COG2271">
    <property type="taxonomic scope" value="Bacteria"/>
</dbReference>
<dbReference type="GO" id="GO:0015134">
    <property type="term" value="F:hexuronate transmembrane transporter activity"/>
    <property type="evidence" value="ECO:0007669"/>
    <property type="project" value="TreeGrafter"/>
</dbReference>
<dbReference type="SUPFAM" id="SSF103473">
    <property type="entry name" value="MFS general substrate transporter"/>
    <property type="match status" value="1"/>
</dbReference>
<dbReference type="HOGENOM" id="CLU_001265_5_1_4"/>
<evidence type="ECO:0000313" key="7">
    <source>
        <dbReference type="EMBL" id="ADN61702.1"/>
    </source>
</evidence>
<dbReference type="EMBL" id="CP002218">
    <property type="protein sequence ID" value="ADN61702.1"/>
    <property type="molecule type" value="Genomic_DNA"/>
</dbReference>
<evidence type="ECO:0000256" key="2">
    <source>
        <dbReference type="ARBA" id="ARBA00022692"/>
    </source>
</evidence>
<gene>
    <name evidence="7" type="ordered locus">BC1003_5790</name>
</gene>
<feature type="transmembrane region" description="Helical" evidence="5">
    <location>
        <begin position="388"/>
        <end position="410"/>
    </location>
</feature>
<feature type="transmembrane region" description="Helical" evidence="5">
    <location>
        <begin position="76"/>
        <end position="102"/>
    </location>
</feature>
<dbReference type="GO" id="GO:0016020">
    <property type="term" value="C:membrane"/>
    <property type="evidence" value="ECO:0007669"/>
    <property type="project" value="UniProtKB-SubCell"/>
</dbReference>
<name>E1TGV9_BURSG</name>
<dbReference type="InterPro" id="IPR000849">
    <property type="entry name" value="Sugar_P_transporter"/>
</dbReference>
<dbReference type="AlphaFoldDB" id="E1TGV9"/>
<dbReference type="KEGG" id="bgf:BC1003_5790"/>
<dbReference type="Gene3D" id="1.20.1250.20">
    <property type="entry name" value="MFS general substrate transporter like domains"/>
    <property type="match status" value="2"/>
</dbReference>
<organism evidence="7">
    <name type="scientific">Burkholderia sp. (strain CCGE1003)</name>
    <dbReference type="NCBI Taxonomy" id="640512"/>
    <lineage>
        <taxon>Bacteria</taxon>
        <taxon>Pseudomonadati</taxon>
        <taxon>Pseudomonadota</taxon>
        <taxon>Betaproteobacteria</taxon>
        <taxon>Burkholderiales</taxon>
        <taxon>Burkholderiaceae</taxon>
        <taxon>Burkholderia</taxon>
    </lineage>
</organism>
<dbReference type="PROSITE" id="PS50850">
    <property type="entry name" value="MFS"/>
    <property type="match status" value="1"/>
</dbReference>
<keyword evidence="4 5" id="KW-0472">Membrane</keyword>
<accession>E1TGV9</accession>
<dbReference type="InterPro" id="IPR020846">
    <property type="entry name" value="MFS_dom"/>
</dbReference>
<feature type="transmembrane region" description="Helical" evidence="5">
    <location>
        <begin position="329"/>
        <end position="349"/>
    </location>
</feature>
<feature type="transmembrane region" description="Helical" evidence="5">
    <location>
        <begin position="37"/>
        <end position="55"/>
    </location>
</feature>
<dbReference type="InterPro" id="IPR011701">
    <property type="entry name" value="MFS"/>
</dbReference>
<evidence type="ECO:0000259" key="6">
    <source>
        <dbReference type="PROSITE" id="PS50850"/>
    </source>
</evidence>
<proteinExistence type="predicted"/>
<evidence type="ECO:0000256" key="1">
    <source>
        <dbReference type="ARBA" id="ARBA00004141"/>
    </source>
</evidence>
<dbReference type="STRING" id="640512.BC1003_5790"/>
<protein>
    <submittedName>
        <fullName evidence="7">Major facilitator superfamily MFS_1</fullName>
    </submittedName>
</protein>
<feature type="transmembrane region" description="Helical" evidence="5">
    <location>
        <begin position="293"/>
        <end position="317"/>
    </location>
</feature>
<feature type="domain" description="Major facilitator superfamily (MFS) profile" evidence="6">
    <location>
        <begin position="41"/>
        <end position="442"/>
    </location>
</feature>
<feature type="transmembrane region" description="Helical" evidence="5">
    <location>
        <begin position="108"/>
        <end position="131"/>
    </location>
</feature>
<comment type="subcellular location">
    <subcellularLocation>
        <location evidence="1">Membrane</location>
        <topology evidence="1">Multi-pass membrane protein</topology>
    </subcellularLocation>
</comment>
<dbReference type="PANTHER" id="PTHR11662">
    <property type="entry name" value="SOLUTE CARRIER FAMILY 17"/>
    <property type="match status" value="1"/>
</dbReference>
<dbReference type="PIRSF" id="PIRSF002808">
    <property type="entry name" value="Hexose_phosphate_transp"/>
    <property type="match status" value="1"/>
</dbReference>
<feature type="transmembrane region" description="Helical" evidence="5">
    <location>
        <begin position="416"/>
        <end position="438"/>
    </location>
</feature>
<feature type="transmembrane region" description="Helical" evidence="5">
    <location>
        <begin position="168"/>
        <end position="189"/>
    </location>
</feature>
<dbReference type="CDD" id="cd17319">
    <property type="entry name" value="MFS_ExuT_GudP_like"/>
    <property type="match status" value="1"/>
</dbReference>